<proteinExistence type="predicted"/>
<dbReference type="EMBL" id="PVNG01000006">
    <property type="protein sequence ID" value="PRX66192.1"/>
    <property type="molecule type" value="Genomic_DNA"/>
</dbReference>
<accession>A0A2T0N2I9</accession>
<keyword evidence="3" id="KW-1185">Reference proteome</keyword>
<keyword evidence="1" id="KW-0472">Membrane</keyword>
<evidence type="ECO:0000256" key="1">
    <source>
        <dbReference type="SAM" id="Phobius"/>
    </source>
</evidence>
<name>A0A2T0N2I9_9ACTN</name>
<feature type="transmembrane region" description="Helical" evidence="1">
    <location>
        <begin position="38"/>
        <end position="59"/>
    </location>
</feature>
<dbReference type="RefSeq" id="WP_146178196.1">
    <property type="nucleotide sequence ID" value="NZ_PVNG01000006.1"/>
</dbReference>
<comment type="caution">
    <text evidence="2">The sequence shown here is derived from an EMBL/GenBank/DDBJ whole genome shotgun (WGS) entry which is preliminary data.</text>
</comment>
<evidence type="ECO:0000313" key="3">
    <source>
        <dbReference type="Proteomes" id="UP000238312"/>
    </source>
</evidence>
<keyword evidence="1" id="KW-0812">Transmembrane</keyword>
<dbReference type="AlphaFoldDB" id="A0A2T0N2I9"/>
<organism evidence="2 3">
    <name type="scientific">Nonomuraea fuscirosea</name>
    <dbReference type="NCBI Taxonomy" id="1291556"/>
    <lineage>
        <taxon>Bacteria</taxon>
        <taxon>Bacillati</taxon>
        <taxon>Actinomycetota</taxon>
        <taxon>Actinomycetes</taxon>
        <taxon>Streptosporangiales</taxon>
        <taxon>Streptosporangiaceae</taxon>
        <taxon>Nonomuraea</taxon>
    </lineage>
</organism>
<evidence type="ECO:0000313" key="2">
    <source>
        <dbReference type="EMBL" id="PRX66192.1"/>
    </source>
</evidence>
<dbReference type="Proteomes" id="UP000238312">
    <property type="component" value="Unassembled WGS sequence"/>
</dbReference>
<sequence>MLRQTWRRRIRRWRAGLALLLAGMICLAASFIFQDSPWYSSALTEVGATFLLFAPLLMLQRRIEKRFHLVETGQQAIEDRQNRTINEIAALSEEVAQNKDDIQRTLDQLSEAVFERLQTARTKDKERFAAVSANPTFESLGDALQRARELGLISDQGCRVPLRETPLFVRFHANMPHDVQLTLEDMAGNAIHTAYWAHDNSAEAVLVDIIEKVQLIGQYPGDVAFYPTHIFVDLRNLLDLAHRHSTGESRMRNPLGPLIQFCDPQWVITETKVMAIDEGYTIEAHRLNEMDWYDHVRPKGWADPTSLFDALESARALYRNGRLAVYPPDPPF</sequence>
<gene>
    <name evidence="2" type="ORF">B0I32_106328</name>
</gene>
<protein>
    <submittedName>
        <fullName evidence="2">Uncharacterized protein</fullName>
    </submittedName>
</protein>
<keyword evidence="1" id="KW-1133">Transmembrane helix</keyword>
<reference evidence="2 3" key="1">
    <citation type="submission" date="2018-03" db="EMBL/GenBank/DDBJ databases">
        <title>Genomic Encyclopedia of Type Strains, Phase III (KMG-III): the genomes of soil and plant-associated and newly described type strains.</title>
        <authorList>
            <person name="Whitman W."/>
        </authorList>
    </citation>
    <scope>NUCLEOTIDE SEQUENCE [LARGE SCALE GENOMIC DNA]</scope>
    <source>
        <strain evidence="2 3">CGMCC 4.7104</strain>
    </source>
</reference>
<dbReference type="OrthoDB" id="5112458at2"/>